<dbReference type="AlphaFoldDB" id="C3ZWM8"/>
<gene>
    <name evidence="1" type="ORF">BRAFLDRAFT_80620</name>
</gene>
<protein>
    <submittedName>
        <fullName evidence="1">Uncharacterized protein</fullName>
    </submittedName>
</protein>
<proteinExistence type="predicted"/>
<dbReference type="EMBL" id="GG666701">
    <property type="protein sequence ID" value="EEN43050.1"/>
    <property type="molecule type" value="Genomic_DNA"/>
</dbReference>
<evidence type="ECO:0000313" key="1">
    <source>
        <dbReference type="EMBL" id="EEN43050.1"/>
    </source>
</evidence>
<dbReference type="InParanoid" id="C3ZWM8"/>
<organism>
    <name type="scientific">Branchiostoma floridae</name>
    <name type="common">Florida lancelet</name>
    <name type="synonym">Amphioxus</name>
    <dbReference type="NCBI Taxonomy" id="7739"/>
    <lineage>
        <taxon>Eukaryota</taxon>
        <taxon>Metazoa</taxon>
        <taxon>Chordata</taxon>
        <taxon>Cephalochordata</taxon>
        <taxon>Leptocardii</taxon>
        <taxon>Amphioxiformes</taxon>
        <taxon>Branchiostomatidae</taxon>
        <taxon>Branchiostoma</taxon>
    </lineage>
</organism>
<sequence>VLHFLGQLQNPDLLEECRPLLLERILFRQGNGAWGTILSLRSFCQAAGGAHDRPGTTLSLRRGGQGRLERSYFLGHFLYFDLYVRVQKPRRQLSRPFRAYRFHDIGSK</sequence>
<name>C3ZWM8_BRAFL</name>
<feature type="non-terminal residue" evidence="1">
    <location>
        <position position="1"/>
    </location>
</feature>
<accession>C3ZWM8</accession>
<reference evidence="1" key="1">
    <citation type="journal article" date="2008" name="Nature">
        <title>The amphioxus genome and the evolution of the chordate karyotype.</title>
        <authorList>
            <consortium name="US DOE Joint Genome Institute (JGI-PGF)"/>
            <person name="Putnam N.H."/>
            <person name="Butts T."/>
            <person name="Ferrier D.E.K."/>
            <person name="Furlong R.F."/>
            <person name="Hellsten U."/>
            <person name="Kawashima T."/>
            <person name="Robinson-Rechavi M."/>
            <person name="Shoguchi E."/>
            <person name="Terry A."/>
            <person name="Yu J.-K."/>
            <person name="Benito-Gutierrez E.L."/>
            <person name="Dubchak I."/>
            <person name="Garcia-Fernandez J."/>
            <person name="Gibson-Brown J.J."/>
            <person name="Grigoriev I.V."/>
            <person name="Horton A.C."/>
            <person name="de Jong P.J."/>
            <person name="Jurka J."/>
            <person name="Kapitonov V.V."/>
            <person name="Kohara Y."/>
            <person name="Kuroki Y."/>
            <person name="Lindquist E."/>
            <person name="Lucas S."/>
            <person name="Osoegawa K."/>
            <person name="Pennacchio L.A."/>
            <person name="Salamov A.A."/>
            <person name="Satou Y."/>
            <person name="Sauka-Spengler T."/>
            <person name="Schmutz J."/>
            <person name="Shin-I T."/>
            <person name="Toyoda A."/>
            <person name="Bronner-Fraser M."/>
            <person name="Fujiyama A."/>
            <person name="Holland L.Z."/>
            <person name="Holland P.W.H."/>
            <person name="Satoh N."/>
            <person name="Rokhsar D.S."/>
        </authorList>
    </citation>
    <scope>NUCLEOTIDE SEQUENCE [LARGE SCALE GENOMIC DNA]</scope>
    <source>
        <strain evidence="1">S238N-H82</strain>
        <tissue evidence="1">Testes</tissue>
    </source>
</reference>